<proteinExistence type="predicted"/>
<comment type="caution">
    <text evidence="1">The sequence shown here is derived from an EMBL/GenBank/DDBJ whole genome shotgun (WGS) entry which is preliminary data.</text>
</comment>
<dbReference type="AlphaFoldDB" id="A0AAD5LNR8"/>
<name>A0AAD5LNR8_PYTIN</name>
<dbReference type="Proteomes" id="UP001209570">
    <property type="component" value="Unassembled WGS sequence"/>
</dbReference>
<evidence type="ECO:0000313" key="2">
    <source>
        <dbReference type="Proteomes" id="UP001209570"/>
    </source>
</evidence>
<evidence type="ECO:0000313" key="1">
    <source>
        <dbReference type="EMBL" id="KAJ0388688.1"/>
    </source>
</evidence>
<sequence length="67" mass="7665">MVKLLLCGQVNGQWTQLWECARKLNAGAKDAPFELLVCVGRVFPFPPEYVNGEDPTPRRSAQHRIRR</sequence>
<keyword evidence="2" id="KW-1185">Reference proteome</keyword>
<gene>
    <name evidence="1" type="ORF">P43SY_010909</name>
</gene>
<accession>A0AAD5LNR8</accession>
<organism evidence="1 2">
    <name type="scientific">Pythium insidiosum</name>
    <name type="common">Pythiosis disease agent</name>
    <dbReference type="NCBI Taxonomy" id="114742"/>
    <lineage>
        <taxon>Eukaryota</taxon>
        <taxon>Sar</taxon>
        <taxon>Stramenopiles</taxon>
        <taxon>Oomycota</taxon>
        <taxon>Peronosporomycetes</taxon>
        <taxon>Pythiales</taxon>
        <taxon>Pythiaceae</taxon>
        <taxon>Pythium</taxon>
    </lineage>
</organism>
<reference evidence="1" key="1">
    <citation type="submission" date="2021-12" db="EMBL/GenBank/DDBJ databases">
        <title>Prjna785345.</title>
        <authorList>
            <person name="Rujirawat T."/>
            <person name="Krajaejun T."/>
        </authorList>
    </citation>
    <scope>NUCLEOTIDE SEQUENCE</scope>
    <source>
        <strain evidence="1">Pi057C3</strain>
    </source>
</reference>
<dbReference type="EMBL" id="JAKCXM010007187">
    <property type="protein sequence ID" value="KAJ0388688.1"/>
    <property type="molecule type" value="Genomic_DNA"/>
</dbReference>
<protein>
    <submittedName>
        <fullName evidence="1">Uncharacterized protein</fullName>
    </submittedName>
</protein>